<dbReference type="InterPro" id="IPR003018">
    <property type="entry name" value="GAF"/>
</dbReference>
<dbReference type="Gene3D" id="3.30.565.10">
    <property type="entry name" value="Histidine kinase-like ATPase, C-terminal domain"/>
    <property type="match status" value="1"/>
</dbReference>
<comment type="caution">
    <text evidence="5">The sequence shown here is derived from an EMBL/GenBank/DDBJ whole genome shotgun (WGS) entry which is preliminary data.</text>
</comment>
<dbReference type="InterPro" id="IPR029016">
    <property type="entry name" value="GAF-like_dom_sf"/>
</dbReference>
<dbReference type="InterPro" id="IPR011712">
    <property type="entry name" value="Sig_transdc_His_kin_sub3_dim/P"/>
</dbReference>
<protein>
    <recommendedName>
        <fullName evidence="4">Histidine kinase domain-containing protein</fullName>
    </recommendedName>
</protein>
<reference evidence="5 6" key="1">
    <citation type="submission" date="2017-11" db="EMBL/GenBank/DDBJ databases">
        <title>Evolution of Phototrophy in the Chloroflexi Phylum Driven by Horizontal Gene Transfer.</title>
        <authorList>
            <person name="Ward L.M."/>
            <person name="Hemp J."/>
            <person name="Shih P.M."/>
            <person name="Mcglynn S.E."/>
            <person name="Fischer W."/>
        </authorList>
    </citation>
    <scope>NUCLEOTIDE SEQUENCE [LARGE SCALE GENOMIC DNA]</scope>
    <source>
        <strain evidence="5">CP2_2F</strain>
    </source>
</reference>
<keyword evidence="1" id="KW-0808">Transferase</keyword>
<sequence length="586" mass="65782">MSEEMRLLYEAFHELTQAQDSESRQAAAQRYEQLLEQHRVRLARNEQLLRVNVALSKAADEASILEAVALYAQPLGAKRLSLTFLYTNAEGGIVRAAPQAIWLNGKVSLPDFSRSDRKRPYFSEEWWGGNYTQPFFSEDLQNDPRLTPENARRFLEVYGVRAMVALFLQVGGLPNAVLFVYWEQPRTFSEDERYVFTQLLQTLPSVVATRRAYLAEQQRARQMEIIAKLSAAVTRTLKEDELLCAVVQLLEANLQGHHAQLYLADPLENVLLPFQPPNAVRSLPPPIPLHDSTSFASRLVQTCLQPLAHGAPPDYIFVTPLDEGYATLFVPMVASGRLLGLLRVQAYGDGRLFESDLWLINALADVIAVGLQNARLYQQARQLAAYQERNRLARELHDSVSQALYGIALGARTARALLERDPSRLREPLDYVLSLAEAGLTEMRALIFDLRPDSLEQDGLVSALIRQTDSLKTRHHINVTLDLCPEPDLPLESKEALYWIAREALHNTMKHAQATCIQLRLAQEGNQLLMEVSDNGVGFEVGGVFHGHLGLRSMQERAARLHGSLEIVSQPNCGTQVRVRVPMLSA</sequence>
<dbReference type="SUPFAM" id="SSF55781">
    <property type="entry name" value="GAF domain-like"/>
    <property type="match status" value="2"/>
</dbReference>
<dbReference type="SUPFAM" id="SSF55874">
    <property type="entry name" value="ATPase domain of HSP90 chaperone/DNA topoisomerase II/histidine kinase"/>
    <property type="match status" value="1"/>
</dbReference>
<dbReference type="PANTHER" id="PTHR24421">
    <property type="entry name" value="NITRATE/NITRITE SENSOR PROTEIN NARX-RELATED"/>
    <property type="match status" value="1"/>
</dbReference>
<feature type="domain" description="Histidine kinase" evidence="4">
    <location>
        <begin position="391"/>
        <end position="585"/>
    </location>
</feature>
<proteinExistence type="predicted"/>
<dbReference type="AlphaFoldDB" id="A0A2M8P3Y4"/>
<dbReference type="PROSITE" id="PS50109">
    <property type="entry name" value="HIS_KIN"/>
    <property type="match status" value="1"/>
</dbReference>
<organism evidence="5 6">
    <name type="scientific">Candidatus Thermofonsia Clade 1 bacterium</name>
    <dbReference type="NCBI Taxonomy" id="2364210"/>
    <lineage>
        <taxon>Bacteria</taxon>
        <taxon>Bacillati</taxon>
        <taxon>Chloroflexota</taxon>
        <taxon>Candidatus Thermofontia</taxon>
        <taxon>Candidatus Thermofonsia Clade 1</taxon>
    </lineage>
</organism>
<keyword evidence="2" id="KW-0418">Kinase</keyword>
<dbReference type="Gene3D" id="3.30.450.40">
    <property type="match status" value="2"/>
</dbReference>
<dbReference type="InterPro" id="IPR050482">
    <property type="entry name" value="Sensor_HK_TwoCompSys"/>
</dbReference>
<dbReference type="SMART" id="SM00387">
    <property type="entry name" value="HATPase_c"/>
    <property type="match status" value="1"/>
</dbReference>
<name>A0A2M8P3Y4_9CHLR</name>
<dbReference type="Pfam" id="PF07730">
    <property type="entry name" value="HisKA_3"/>
    <property type="match status" value="1"/>
</dbReference>
<dbReference type="SMART" id="SM00065">
    <property type="entry name" value="GAF"/>
    <property type="match status" value="2"/>
</dbReference>
<dbReference type="GO" id="GO:0000155">
    <property type="term" value="F:phosphorelay sensor kinase activity"/>
    <property type="evidence" value="ECO:0007669"/>
    <property type="project" value="InterPro"/>
</dbReference>
<dbReference type="CDD" id="cd16917">
    <property type="entry name" value="HATPase_UhpB-NarQ-NarX-like"/>
    <property type="match status" value="1"/>
</dbReference>
<evidence type="ECO:0000313" key="5">
    <source>
        <dbReference type="EMBL" id="PJF32258.1"/>
    </source>
</evidence>
<dbReference type="InterPro" id="IPR003594">
    <property type="entry name" value="HATPase_dom"/>
</dbReference>
<evidence type="ECO:0000259" key="4">
    <source>
        <dbReference type="PROSITE" id="PS50109"/>
    </source>
</evidence>
<dbReference type="GO" id="GO:0046983">
    <property type="term" value="F:protein dimerization activity"/>
    <property type="evidence" value="ECO:0007669"/>
    <property type="project" value="InterPro"/>
</dbReference>
<evidence type="ECO:0000256" key="2">
    <source>
        <dbReference type="ARBA" id="ARBA00022777"/>
    </source>
</evidence>
<gene>
    <name evidence="5" type="ORF">CUN51_01120</name>
</gene>
<dbReference type="Pfam" id="PF02518">
    <property type="entry name" value="HATPase_c"/>
    <property type="match status" value="1"/>
</dbReference>
<dbReference type="EMBL" id="PGTK01000001">
    <property type="protein sequence ID" value="PJF32258.1"/>
    <property type="molecule type" value="Genomic_DNA"/>
</dbReference>
<dbReference type="GO" id="GO:0016020">
    <property type="term" value="C:membrane"/>
    <property type="evidence" value="ECO:0007669"/>
    <property type="project" value="InterPro"/>
</dbReference>
<keyword evidence="3" id="KW-0902">Two-component regulatory system</keyword>
<dbReference type="PANTHER" id="PTHR24421:SF61">
    <property type="entry name" value="OXYGEN SENSOR HISTIDINE KINASE NREB"/>
    <property type="match status" value="1"/>
</dbReference>
<evidence type="ECO:0000256" key="3">
    <source>
        <dbReference type="ARBA" id="ARBA00023012"/>
    </source>
</evidence>
<dbReference type="Gene3D" id="1.20.5.1930">
    <property type="match status" value="1"/>
</dbReference>
<dbReference type="Proteomes" id="UP000228921">
    <property type="component" value="Unassembled WGS sequence"/>
</dbReference>
<dbReference type="InterPro" id="IPR005467">
    <property type="entry name" value="His_kinase_dom"/>
</dbReference>
<accession>A0A2M8P3Y4</accession>
<evidence type="ECO:0000256" key="1">
    <source>
        <dbReference type="ARBA" id="ARBA00022679"/>
    </source>
</evidence>
<dbReference type="InterPro" id="IPR036890">
    <property type="entry name" value="HATPase_C_sf"/>
</dbReference>
<evidence type="ECO:0000313" key="6">
    <source>
        <dbReference type="Proteomes" id="UP000228921"/>
    </source>
</evidence>